<evidence type="ECO:0000313" key="2">
    <source>
        <dbReference type="EMBL" id="OUL59355.1"/>
    </source>
</evidence>
<gene>
    <name evidence="2" type="ORF">B1199_03550</name>
</gene>
<keyword evidence="3" id="KW-1185">Reference proteome</keyword>
<accession>A0A244CUS0</accession>
<dbReference type="OrthoDB" id="5452199at2"/>
<organism evidence="2 3">
    <name type="scientific">Pseudoalteromonas ulvae</name>
    <dbReference type="NCBI Taxonomy" id="107327"/>
    <lineage>
        <taxon>Bacteria</taxon>
        <taxon>Pseudomonadati</taxon>
        <taxon>Pseudomonadota</taxon>
        <taxon>Gammaproteobacteria</taxon>
        <taxon>Alteromonadales</taxon>
        <taxon>Pseudoalteromonadaceae</taxon>
        <taxon>Pseudoalteromonas</taxon>
    </lineage>
</organism>
<protein>
    <recommendedName>
        <fullName evidence="4">Solute-binding protein family 3/N-terminal domain-containing protein</fullName>
    </recommendedName>
</protein>
<dbReference type="Proteomes" id="UP000194841">
    <property type="component" value="Unassembled WGS sequence"/>
</dbReference>
<comment type="caution">
    <text evidence="2">The sequence shown here is derived from an EMBL/GenBank/DDBJ whole genome shotgun (WGS) entry which is preliminary data.</text>
</comment>
<reference evidence="2 3" key="1">
    <citation type="submission" date="2017-02" db="EMBL/GenBank/DDBJ databases">
        <title>Pseudoalteromonas ulvae TC14 Genome.</title>
        <authorList>
            <person name="Molmeret M."/>
        </authorList>
    </citation>
    <scope>NUCLEOTIDE SEQUENCE [LARGE SCALE GENOMIC DNA]</scope>
    <source>
        <strain evidence="2">TC14</strain>
    </source>
</reference>
<dbReference type="EMBL" id="MWPV01000001">
    <property type="protein sequence ID" value="OUL59355.1"/>
    <property type="molecule type" value="Genomic_DNA"/>
</dbReference>
<dbReference type="RefSeq" id="WP_140372829.1">
    <property type="nucleotide sequence ID" value="NZ_MWPV01000001.1"/>
</dbReference>
<evidence type="ECO:0000313" key="3">
    <source>
        <dbReference type="Proteomes" id="UP000194841"/>
    </source>
</evidence>
<name>A0A244CUS0_PSEDV</name>
<feature type="signal peptide" evidence="1">
    <location>
        <begin position="1"/>
        <end position="21"/>
    </location>
</feature>
<sequence length="289" mass="32471">MVLRFVSVALLLICWGSMANAPSKPKVEITIESDIYHYAQAIIQDKPIASITQFKHKTVQRDVVEFILIQQALLLGGLELEFDFKLGNYDARNILLLEKGLLLMSFDSVWLSQANSMSDSVYISEPVITKGQYMAGLFTKAGNEVANKVAQQLNLHDVSIVSSHDWPVDWQTLQMLKPKSLLHESDWISMAKMVSRGWVDVMLIPFNTSFPFEYTGEGYHLVAVPNVKVALNDSRHFLVSKKHPLGKQTFTALQKGLAILKARGQIEKAYTDAGFLNPLVKDWPVIEAH</sequence>
<evidence type="ECO:0000256" key="1">
    <source>
        <dbReference type="SAM" id="SignalP"/>
    </source>
</evidence>
<proteinExistence type="predicted"/>
<keyword evidence="1" id="KW-0732">Signal</keyword>
<evidence type="ECO:0008006" key="4">
    <source>
        <dbReference type="Google" id="ProtNLM"/>
    </source>
</evidence>
<dbReference type="AlphaFoldDB" id="A0A244CUS0"/>
<feature type="chain" id="PRO_5012196455" description="Solute-binding protein family 3/N-terminal domain-containing protein" evidence="1">
    <location>
        <begin position="22"/>
        <end position="289"/>
    </location>
</feature>